<dbReference type="PANTHER" id="PTHR42813:SF4">
    <property type="entry name" value="NADP-DEPENDENT ISOPROPANOL DEHYDROGENASE"/>
    <property type="match status" value="1"/>
</dbReference>
<dbReference type="Gene3D" id="3.40.50.720">
    <property type="entry name" value="NAD(P)-binding Rossmann-like Domain"/>
    <property type="match status" value="1"/>
</dbReference>
<keyword evidence="4" id="KW-0862">Zinc</keyword>
<reference evidence="6" key="1">
    <citation type="journal article" date="2013" name="Environ. Microbiol.">
        <title>Microbiota from the distal guts of lean and obese adolescents exhibit partial functional redundancy besides clear differences in community structure.</title>
        <authorList>
            <person name="Ferrer M."/>
            <person name="Ruiz A."/>
            <person name="Lanza F."/>
            <person name="Haange S.B."/>
            <person name="Oberbach A."/>
            <person name="Till H."/>
            <person name="Bargiela R."/>
            <person name="Campoy C."/>
            <person name="Segura M.T."/>
            <person name="Richter M."/>
            <person name="von Bergen M."/>
            <person name="Seifert J."/>
            <person name="Suarez A."/>
        </authorList>
    </citation>
    <scope>NUCLEOTIDE SEQUENCE</scope>
</reference>
<feature type="non-terminal residue" evidence="6">
    <location>
        <position position="1"/>
    </location>
</feature>
<protein>
    <submittedName>
        <fullName evidence="6">Alcohol dehydrogenase zinc-binding domain protein</fullName>
    </submittedName>
</protein>
<dbReference type="Pfam" id="PF00107">
    <property type="entry name" value="ADH_zinc_N"/>
    <property type="match status" value="1"/>
</dbReference>
<dbReference type="PANTHER" id="PTHR42813">
    <property type="entry name" value="ZINC-TYPE ALCOHOL DEHYDROGENASE-LIKE"/>
    <property type="match status" value="1"/>
</dbReference>
<comment type="similarity">
    <text evidence="2">Belongs to the zinc-containing alcohol dehydrogenase family.</text>
</comment>
<proteinExistence type="inferred from homology"/>
<evidence type="ECO:0000256" key="1">
    <source>
        <dbReference type="ARBA" id="ARBA00001947"/>
    </source>
</evidence>
<dbReference type="Gene3D" id="3.90.180.10">
    <property type="entry name" value="Medium-chain alcohol dehydrogenases, catalytic domain"/>
    <property type="match status" value="1"/>
</dbReference>
<name>K1U2L7_9ZZZZ</name>
<keyword evidence="3" id="KW-0479">Metal-binding</keyword>
<dbReference type="EMBL" id="AJWY01003820">
    <property type="protein sequence ID" value="EKC74169.1"/>
    <property type="molecule type" value="Genomic_DNA"/>
</dbReference>
<evidence type="ECO:0000256" key="2">
    <source>
        <dbReference type="ARBA" id="ARBA00008072"/>
    </source>
</evidence>
<dbReference type="AlphaFoldDB" id="K1U2L7"/>
<evidence type="ECO:0000256" key="3">
    <source>
        <dbReference type="ARBA" id="ARBA00022723"/>
    </source>
</evidence>
<feature type="domain" description="Alcohol dehydrogenase-like C-terminal" evidence="5">
    <location>
        <begin position="49"/>
        <end position="182"/>
    </location>
</feature>
<dbReference type="SUPFAM" id="SSF51735">
    <property type="entry name" value="NAD(P)-binding Rossmann-fold domains"/>
    <property type="match status" value="1"/>
</dbReference>
<gene>
    <name evidence="6" type="ORF">LEA_05858</name>
</gene>
<comment type="cofactor">
    <cofactor evidence="1">
        <name>Zn(2+)</name>
        <dbReference type="ChEBI" id="CHEBI:29105"/>
    </cofactor>
</comment>
<dbReference type="GO" id="GO:0046872">
    <property type="term" value="F:metal ion binding"/>
    <property type="evidence" value="ECO:0007669"/>
    <property type="project" value="UniProtKB-KW"/>
</dbReference>
<comment type="caution">
    <text evidence="6">The sequence shown here is derived from an EMBL/GenBank/DDBJ whole genome shotgun (WGS) entry which is preliminary data.</text>
</comment>
<evidence type="ECO:0000259" key="5">
    <source>
        <dbReference type="Pfam" id="PF00107"/>
    </source>
</evidence>
<evidence type="ECO:0000256" key="4">
    <source>
        <dbReference type="ARBA" id="ARBA00022833"/>
    </source>
</evidence>
<evidence type="ECO:0000313" key="6">
    <source>
        <dbReference type="EMBL" id="EKC74169.1"/>
    </source>
</evidence>
<dbReference type="InterPro" id="IPR013149">
    <property type="entry name" value="ADH-like_C"/>
</dbReference>
<dbReference type="InterPro" id="IPR036291">
    <property type="entry name" value="NAD(P)-bd_dom_sf"/>
</dbReference>
<sequence>ADMNLAVVPNGVSIKAAGLVGDMVTTGFSGVEGANIQFGDTVVVIGIGPVGLMSVAGAAIRGAGRLIAVGHRELTKELAKKYGATDVVDYKDGDIVAQIMELTNNEKVDRVIIAGGTESTINDAYRMVKCGGNISNVAGYDFSKEFHLTVADAGCLVNHVTLTGRLCAGGRYRLENLMALIKNGRLDPTLLITHELHGFDKIEDGFRMMDERKTPDTIKPIVII</sequence>
<accession>K1U2L7</accession>
<organism evidence="6">
    <name type="scientific">human gut metagenome</name>
    <dbReference type="NCBI Taxonomy" id="408170"/>
    <lineage>
        <taxon>unclassified sequences</taxon>
        <taxon>metagenomes</taxon>
        <taxon>organismal metagenomes</taxon>
    </lineage>
</organism>